<dbReference type="PROSITE" id="PS50109">
    <property type="entry name" value="HIS_KIN"/>
    <property type="match status" value="1"/>
</dbReference>
<dbReference type="Gene3D" id="3.30.450.20">
    <property type="entry name" value="PAS domain"/>
    <property type="match status" value="1"/>
</dbReference>
<protein>
    <recommendedName>
        <fullName evidence="8">Circadian input-output histidine kinase CikA</fullName>
        <ecNumber evidence="4">2.7.13.3</ecNumber>
    </recommendedName>
</protein>
<keyword evidence="6 15" id="KW-0418">Kinase</keyword>
<evidence type="ECO:0000313" key="15">
    <source>
        <dbReference type="EMBL" id="RNM40976.1"/>
    </source>
</evidence>
<feature type="domain" description="Histidine kinase" evidence="12">
    <location>
        <begin position="357"/>
        <end position="587"/>
    </location>
</feature>
<evidence type="ECO:0000256" key="3">
    <source>
        <dbReference type="ARBA" id="ARBA00006402"/>
    </source>
</evidence>
<dbReference type="InterPro" id="IPR036097">
    <property type="entry name" value="HisK_dim/P_sf"/>
</dbReference>
<dbReference type="SMART" id="SM00388">
    <property type="entry name" value="HisKA"/>
    <property type="match status" value="1"/>
</dbReference>
<dbReference type="RefSeq" id="WP_114545342.1">
    <property type="nucleotide sequence ID" value="NZ_PPTT01000004.1"/>
</dbReference>
<dbReference type="InterPro" id="IPR003594">
    <property type="entry name" value="HATPase_dom"/>
</dbReference>
<dbReference type="SUPFAM" id="SSF47384">
    <property type="entry name" value="Homodimeric domain of signal transducing histidine kinase"/>
    <property type="match status" value="1"/>
</dbReference>
<feature type="domain" description="Response regulatory" evidence="13">
    <location>
        <begin position="620"/>
        <end position="741"/>
    </location>
</feature>
<keyword evidence="11" id="KW-0812">Transmembrane</keyword>
<dbReference type="Pfam" id="PF00512">
    <property type="entry name" value="HisKA"/>
    <property type="match status" value="1"/>
</dbReference>
<evidence type="ECO:0000256" key="10">
    <source>
        <dbReference type="SAM" id="Coils"/>
    </source>
</evidence>
<keyword evidence="5 9" id="KW-0597">Phosphoprotein</keyword>
<dbReference type="Proteomes" id="UP000270112">
    <property type="component" value="Unassembled WGS sequence"/>
</dbReference>
<dbReference type="SUPFAM" id="SSF52172">
    <property type="entry name" value="CheY-like"/>
    <property type="match status" value="1"/>
</dbReference>
<dbReference type="Pfam" id="PF00072">
    <property type="entry name" value="Response_reg"/>
    <property type="match status" value="1"/>
</dbReference>
<dbReference type="OrthoDB" id="3170569at2"/>
<keyword evidence="7" id="KW-0902">Two-component regulatory system</keyword>
<comment type="subcellular location">
    <subcellularLocation>
        <location evidence="2">Cell membrane</location>
    </subcellularLocation>
</comment>
<evidence type="ECO:0000259" key="12">
    <source>
        <dbReference type="PROSITE" id="PS50109"/>
    </source>
</evidence>
<dbReference type="SUPFAM" id="SSF55874">
    <property type="entry name" value="ATPase domain of HSP90 chaperone/DNA topoisomerase II/histidine kinase"/>
    <property type="match status" value="1"/>
</dbReference>
<dbReference type="InterPro" id="IPR005467">
    <property type="entry name" value="His_kinase_dom"/>
</dbReference>
<evidence type="ECO:0000256" key="9">
    <source>
        <dbReference type="PROSITE-ProRule" id="PRU00169"/>
    </source>
</evidence>
<sequence>MELLTRSRERRRLALVAAALILVLALALAYTVIASRTATHTAVETMSEVYLQELSDQVIAHFNTGIDSKFCQIETVGTSLALYRPSSLEDVEDFLACMEVDDDEYAYLALRGSDGRYYSAQGVSVQTDDEIVARGESSLSYRDASGHDVMLYNGTIALVDTFEPVTCGDITFTAVVAGYGVDILSERLNLDLFHGSSRSSVIDRDGTCVAGCYSEGLENGANMFESLEQNAAFDDGYSVEQLREAVRNGESTLVPFTYQGHHEYLYLRPMSNPEWYLCTAMPYGVVDRDIAALSAVLLQNAILMGAAIVAVVAIFFLIYYRLVKRNTRLLSDEKNRAERASEEARRASMAKSEFLSRMSHEIRTPMNGIMGMTAIALENADDETKTRGCLEKIAVTSEHLMALINDILDMSKIESGKIDIKSETFDFRAFVGALSAVFGTQAAEKGIRYETIEVGTLPALLTGDGLRLNQILYNLVGNAFKFTPAGGSVTLRIEELPAPSGAVGQRTVDMQWMRFSVSDTGCGIKPELFDTIFSSFEQGDDASRMRGGTGLGLAITKRFSEMMGGSIDLESEVGKGSTFTVDIPFVRASDDDAVVHGGTFHVRRQPHSAKNESYDFSGRRIIVAEDNELNREIATEVLAMTGAEVLTASTGVEAVEVFKQAPPGSIDLVLMDIQMPEMDGYEATRLIRSLDRDDARSVPIVAMTANAFVEDEERSRMSGMDGHLSKPLDIRLVYATIDGFLRKRPRNGGA</sequence>
<reference evidence="15" key="3">
    <citation type="journal article" date="2019" name="Microbiol. Resour. Announc.">
        <title>Draft Genome Sequences of Type Strains of Gordonibacter faecihominis, Paraeggerthella hongkongensis, Parvibacter caecicola,Slackia equolifaciens, Slackia faecicanis, and Slackia isoflavoniconvertens.</title>
        <authorList>
            <person name="Danylec N."/>
            <person name="Stoll D.A."/>
            <person name="Dotsch A."/>
            <person name="Huch M."/>
        </authorList>
    </citation>
    <scope>NUCLEOTIDE SEQUENCE</scope>
    <source>
        <strain evidence="15">DSM 16107</strain>
    </source>
</reference>
<evidence type="ECO:0000256" key="6">
    <source>
        <dbReference type="ARBA" id="ARBA00022777"/>
    </source>
</evidence>
<dbReference type="CDD" id="cd17546">
    <property type="entry name" value="REC_hyHK_CKI1_RcsC-like"/>
    <property type="match status" value="1"/>
</dbReference>
<dbReference type="CDD" id="cd00082">
    <property type="entry name" value="HisKA"/>
    <property type="match status" value="1"/>
</dbReference>
<dbReference type="Pfam" id="PF02518">
    <property type="entry name" value="HATPase_c"/>
    <property type="match status" value="1"/>
</dbReference>
<feature type="coiled-coil region" evidence="10">
    <location>
        <begin position="323"/>
        <end position="350"/>
    </location>
</feature>
<dbReference type="PANTHER" id="PTHR45339">
    <property type="entry name" value="HYBRID SIGNAL TRANSDUCTION HISTIDINE KINASE J"/>
    <property type="match status" value="1"/>
</dbReference>
<dbReference type="Gene3D" id="1.10.287.130">
    <property type="match status" value="1"/>
</dbReference>
<evidence type="ECO:0000313" key="17">
    <source>
        <dbReference type="Proteomes" id="UP000270112"/>
    </source>
</evidence>
<feature type="transmembrane region" description="Helical" evidence="11">
    <location>
        <begin position="301"/>
        <end position="320"/>
    </location>
</feature>
<dbReference type="InterPro" id="IPR036890">
    <property type="entry name" value="HATPase_C_sf"/>
</dbReference>
<dbReference type="PROSITE" id="PS50110">
    <property type="entry name" value="RESPONSE_REGULATORY"/>
    <property type="match status" value="1"/>
</dbReference>
<dbReference type="FunFam" id="3.30.565.10:FF:000010">
    <property type="entry name" value="Sensor histidine kinase RcsC"/>
    <property type="match status" value="1"/>
</dbReference>
<dbReference type="Proteomes" id="UP000253817">
    <property type="component" value="Unassembled WGS sequence"/>
</dbReference>
<keyword evidence="6 15" id="KW-0808">Transferase</keyword>
<dbReference type="Gene3D" id="3.30.565.10">
    <property type="entry name" value="Histidine kinase-like ATPase, C-terminal domain"/>
    <property type="match status" value="1"/>
</dbReference>
<comment type="catalytic activity">
    <reaction evidence="1">
        <text>ATP + protein L-histidine = ADP + protein N-phospho-L-histidine.</text>
        <dbReference type="EC" id="2.7.13.3"/>
    </reaction>
</comment>
<comment type="caution">
    <text evidence="15">The sequence shown here is derived from an EMBL/GenBank/DDBJ whole genome shotgun (WGS) entry which is preliminary data.</text>
</comment>
<evidence type="ECO:0000256" key="5">
    <source>
        <dbReference type="ARBA" id="ARBA00022553"/>
    </source>
</evidence>
<dbReference type="AlphaFoldDB" id="A0A3N0IWB8"/>
<evidence type="ECO:0000256" key="8">
    <source>
        <dbReference type="ARBA" id="ARBA00074306"/>
    </source>
</evidence>
<dbReference type="EMBL" id="PPTT01000004">
    <property type="protein sequence ID" value="RDB70792.1"/>
    <property type="molecule type" value="Genomic_DNA"/>
</dbReference>
<evidence type="ECO:0000256" key="4">
    <source>
        <dbReference type="ARBA" id="ARBA00012438"/>
    </source>
</evidence>
<feature type="modified residue" description="4-aspartylphosphate" evidence="9">
    <location>
        <position position="672"/>
    </location>
</feature>
<evidence type="ECO:0000259" key="13">
    <source>
        <dbReference type="PROSITE" id="PS50110"/>
    </source>
</evidence>
<evidence type="ECO:0000256" key="7">
    <source>
        <dbReference type="ARBA" id="ARBA00023012"/>
    </source>
</evidence>
<evidence type="ECO:0000313" key="16">
    <source>
        <dbReference type="Proteomes" id="UP000253817"/>
    </source>
</evidence>
<name>A0A3N0IWB8_9ACTN</name>
<keyword evidence="10" id="KW-0175">Coiled coil</keyword>
<dbReference type="SMART" id="SM00448">
    <property type="entry name" value="REC"/>
    <property type="match status" value="1"/>
</dbReference>
<dbReference type="PRINTS" id="PR00344">
    <property type="entry name" value="BCTRLSENSOR"/>
</dbReference>
<dbReference type="EC" id="2.7.13.3" evidence="4"/>
<keyword evidence="16" id="KW-1185">Reference proteome</keyword>
<reference evidence="14 16" key="1">
    <citation type="journal article" date="2018" name="Elife">
        <title>Discovery and characterization of a prevalent human gut bacterial enzyme sufficient for the inactivation of a family of plant toxins.</title>
        <authorList>
            <person name="Koppel N."/>
            <person name="Bisanz J.E."/>
            <person name="Pandelia M.E."/>
            <person name="Turnbaugh P.J."/>
            <person name="Balskus E.P."/>
        </authorList>
    </citation>
    <scope>NUCLEOTIDE SEQUENCE [LARGE SCALE GENOMIC DNA]</scope>
    <source>
        <strain evidence="14 16">DSM 16107</strain>
    </source>
</reference>
<evidence type="ECO:0000256" key="2">
    <source>
        <dbReference type="ARBA" id="ARBA00004236"/>
    </source>
</evidence>
<evidence type="ECO:0000256" key="11">
    <source>
        <dbReference type="SAM" id="Phobius"/>
    </source>
</evidence>
<dbReference type="GO" id="GO:0005886">
    <property type="term" value="C:plasma membrane"/>
    <property type="evidence" value="ECO:0007669"/>
    <property type="project" value="UniProtKB-SubCell"/>
</dbReference>
<keyword evidence="11" id="KW-0472">Membrane</keyword>
<dbReference type="InterPro" id="IPR011006">
    <property type="entry name" value="CheY-like_superfamily"/>
</dbReference>
<evidence type="ECO:0000256" key="1">
    <source>
        <dbReference type="ARBA" id="ARBA00000085"/>
    </source>
</evidence>
<evidence type="ECO:0000313" key="14">
    <source>
        <dbReference type="EMBL" id="RDB70792.1"/>
    </source>
</evidence>
<dbReference type="EMBL" id="QICC01000054">
    <property type="protein sequence ID" value="RNM40976.1"/>
    <property type="molecule type" value="Genomic_DNA"/>
</dbReference>
<dbReference type="InterPro" id="IPR001789">
    <property type="entry name" value="Sig_transdc_resp-reg_receiver"/>
</dbReference>
<accession>A0A3N0IWB8</accession>
<proteinExistence type="inferred from homology"/>
<dbReference type="SMART" id="SM00387">
    <property type="entry name" value="HATPase_c"/>
    <property type="match status" value="1"/>
</dbReference>
<dbReference type="Gene3D" id="3.40.50.2300">
    <property type="match status" value="1"/>
</dbReference>
<dbReference type="InterPro" id="IPR004358">
    <property type="entry name" value="Sig_transdc_His_kin-like_C"/>
</dbReference>
<dbReference type="PANTHER" id="PTHR45339:SF5">
    <property type="entry name" value="HISTIDINE KINASE"/>
    <property type="match status" value="1"/>
</dbReference>
<dbReference type="CDD" id="cd16922">
    <property type="entry name" value="HATPase_EvgS-ArcB-TorS-like"/>
    <property type="match status" value="1"/>
</dbReference>
<keyword evidence="11" id="KW-1133">Transmembrane helix</keyword>
<reference evidence="17" key="2">
    <citation type="submission" date="2018-05" db="EMBL/GenBank/DDBJ databases">
        <title>Genome Sequencing of selected type strains of the family Eggerthellaceae.</title>
        <authorList>
            <person name="Danylec N."/>
            <person name="Stoll D.A."/>
            <person name="Doetsch A."/>
            <person name="Huch M."/>
        </authorList>
    </citation>
    <scope>NUCLEOTIDE SEQUENCE [LARGE SCALE GENOMIC DNA]</scope>
    <source>
        <strain evidence="17">DSM 16107</strain>
    </source>
</reference>
<comment type="similarity">
    <text evidence="3">In the N-terminal section; belongs to the phytochrome family.</text>
</comment>
<gene>
    <name evidence="14" type="ORF">C1876_03530</name>
    <name evidence="15" type="ORF">DMP09_11770</name>
</gene>
<organism evidence="15 17">
    <name type="scientific">Eggerthella sinensis</name>
    <dbReference type="NCBI Taxonomy" id="242230"/>
    <lineage>
        <taxon>Bacteria</taxon>
        <taxon>Bacillati</taxon>
        <taxon>Actinomycetota</taxon>
        <taxon>Coriobacteriia</taxon>
        <taxon>Eggerthellales</taxon>
        <taxon>Eggerthellaceae</taxon>
        <taxon>Eggerthella</taxon>
    </lineage>
</organism>
<dbReference type="GO" id="GO:0000155">
    <property type="term" value="F:phosphorelay sensor kinase activity"/>
    <property type="evidence" value="ECO:0007669"/>
    <property type="project" value="InterPro"/>
</dbReference>
<dbReference type="InterPro" id="IPR003661">
    <property type="entry name" value="HisK_dim/P_dom"/>
</dbReference>